<accession>A0ABR4IBG8</accession>
<comment type="caution">
    <text evidence="3">The sequence shown here is derived from an EMBL/GenBank/DDBJ whole genome shotgun (WGS) entry which is preliminary data.</text>
</comment>
<comment type="subcellular location">
    <subcellularLocation>
        <location evidence="1">Nucleus</location>
    </subcellularLocation>
</comment>
<dbReference type="PANTHER" id="PTHR37534:SF39">
    <property type="entry name" value="TRANSCRIPTION FACTOR DOMAIN-CONTAINING PROTEIN"/>
    <property type="match status" value="1"/>
</dbReference>
<name>A0ABR4IBG8_9EURO</name>
<evidence type="ECO:0000313" key="4">
    <source>
        <dbReference type="Proteomes" id="UP001610335"/>
    </source>
</evidence>
<gene>
    <name evidence="3" type="ORF">BDW59DRAFT_146789</name>
</gene>
<dbReference type="Proteomes" id="UP001610335">
    <property type="component" value="Unassembled WGS sequence"/>
</dbReference>
<reference evidence="3 4" key="1">
    <citation type="submission" date="2024-07" db="EMBL/GenBank/DDBJ databases">
        <title>Section-level genome sequencing and comparative genomics of Aspergillus sections Usti and Cavernicolus.</title>
        <authorList>
            <consortium name="Lawrence Berkeley National Laboratory"/>
            <person name="Nybo J.L."/>
            <person name="Vesth T.C."/>
            <person name="Theobald S."/>
            <person name="Frisvad J.C."/>
            <person name="Larsen T.O."/>
            <person name="Kjaerboelling I."/>
            <person name="Rothschild-Mancinelli K."/>
            <person name="Lyhne E.K."/>
            <person name="Kogle M.E."/>
            <person name="Barry K."/>
            <person name="Clum A."/>
            <person name="Na H."/>
            <person name="Ledsgaard L."/>
            <person name="Lin J."/>
            <person name="Lipzen A."/>
            <person name="Kuo A."/>
            <person name="Riley R."/>
            <person name="Mondo S."/>
            <person name="LaButti K."/>
            <person name="Haridas S."/>
            <person name="Pangalinan J."/>
            <person name="Salamov A.A."/>
            <person name="Simmons B.A."/>
            <person name="Magnuson J.K."/>
            <person name="Chen J."/>
            <person name="Drula E."/>
            <person name="Henrissat B."/>
            <person name="Wiebenga A."/>
            <person name="Lubbers R.J."/>
            <person name="Gomes A.C."/>
            <person name="Makela M.R."/>
            <person name="Stajich J."/>
            <person name="Grigoriev I.V."/>
            <person name="Mortensen U.H."/>
            <person name="De vries R.P."/>
            <person name="Baker S.E."/>
            <person name="Andersen M.R."/>
        </authorList>
    </citation>
    <scope>NUCLEOTIDE SEQUENCE [LARGE SCALE GENOMIC DNA]</scope>
    <source>
        <strain evidence="3 4">CBS 600.67</strain>
    </source>
</reference>
<dbReference type="InterPro" id="IPR021858">
    <property type="entry name" value="Fun_TF"/>
</dbReference>
<sequence>MCDRHEPGCWNCVRSGRVCPGYGVRLSWPDENNQRRAVVFEPISSLLPGVDGQPVATRFIGVTCWDIEMHYFTTSKYLHRDSQVYYPPSQLKKAKVWEPSMDGQFKSELIAYFRHVASKSLILLPDNQSGFCDLLLQLAVYNTNPTSRAVLYSLLALSSTHRYGYHSAANQLKVKAIVDLRSSIHGELTYTEALQHIAAGMLLCYSEIFEPSESSFQWPLYIAGVKRVAQTISSDDTAHGEEWSILFSWIYYHDVLALFSLLHWRRASFEREELVRSQRLELRLAITQARTNINVIFGCSPEMLDLLADVFQFCGTFTHKSTWIYRIEEQLLFHNTRLMRTRQQLLLQGLTKVESSHIEDIAELYRLAALIYLHRMSGPLPGASTDIRIYKKLAFDILSRLLTCERAFPLSIVGCEAETDEQRSLVLSIISKTQRESNIRSLACVERLVKTKWIQDDLDEADTLPYSCRLSLIISSSDFLPTFI</sequence>
<dbReference type="Pfam" id="PF11951">
    <property type="entry name" value="Fungal_trans_2"/>
    <property type="match status" value="1"/>
</dbReference>
<evidence type="ECO:0000256" key="1">
    <source>
        <dbReference type="ARBA" id="ARBA00004123"/>
    </source>
</evidence>
<dbReference type="PANTHER" id="PTHR37534">
    <property type="entry name" value="TRANSCRIPTIONAL ACTIVATOR PROTEIN UGA3"/>
    <property type="match status" value="1"/>
</dbReference>
<evidence type="ECO:0000313" key="3">
    <source>
        <dbReference type="EMBL" id="KAL2825096.1"/>
    </source>
</evidence>
<protein>
    <submittedName>
        <fullName evidence="3">Fungal-specific transcription factor domain-containing protein</fullName>
    </submittedName>
</protein>
<keyword evidence="4" id="KW-1185">Reference proteome</keyword>
<keyword evidence="2" id="KW-0539">Nucleus</keyword>
<organism evidence="3 4">
    <name type="scientific">Aspergillus cavernicola</name>
    <dbReference type="NCBI Taxonomy" id="176166"/>
    <lineage>
        <taxon>Eukaryota</taxon>
        <taxon>Fungi</taxon>
        <taxon>Dikarya</taxon>
        <taxon>Ascomycota</taxon>
        <taxon>Pezizomycotina</taxon>
        <taxon>Eurotiomycetes</taxon>
        <taxon>Eurotiomycetidae</taxon>
        <taxon>Eurotiales</taxon>
        <taxon>Aspergillaceae</taxon>
        <taxon>Aspergillus</taxon>
        <taxon>Aspergillus subgen. Nidulantes</taxon>
    </lineage>
</organism>
<evidence type="ECO:0000256" key="2">
    <source>
        <dbReference type="ARBA" id="ARBA00023242"/>
    </source>
</evidence>
<proteinExistence type="predicted"/>
<dbReference type="EMBL" id="JBFXLS010000039">
    <property type="protein sequence ID" value="KAL2825096.1"/>
    <property type="molecule type" value="Genomic_DNA"/>
</dbReference>